<name>A0A1V2H0G0_9PROT</name>
<keyword evidence="4" id="KW-1185">Reference proteome</keyword>
<dbReference type="Proteomes" id="UP000188879">
    <property type="component" value="Unassembled WGS sequence"/>
</dbReference>
<feature type="region of interest" description="Disordered" evidence="1">
    <location>
        <begin position="61"/>
        <end position="101"/>
    </location>
</feature>
<feature type="transmembrane region" description="Helical" evidence="2">
    <location>
        <begin position="21"/>
        <end position="42"/>
    </location>
</feature>
<comment type="caution">
    <text evidence="3">The sequence shown here is derived from an EMBL/GenBank/DDBJ whole genome shotgun (WGS) entry which is preliminary data.</text>
</comment>
<dbReference type="EMBL" id="MLCO01000148">
    <property type="protein sequence ID" value="ONG52018.1"/>
    <property type="molecule type" value="Genomic_DNA"/>
</dbReference>
<dbReference type="RefSeq" id="WP_076958186.1">
    <property type="nucleotide sequence ID" value="NZ_MLCO01000148.1"/>
</dbReference>
<keyword evidence="2" id="KW-1133">Transmembrane helix</keyword>
<proteinExistence type="predicted"/>
<evidence type="ECO:0000313" key="3">
    <source>
        <dbReference type="EMBL" id="ONG52018.1"/>
    </source>
</evidence>
<evidence type="ECO:0000256" key="1">
    <source>
        <dbReference type="SAM" id="MobiDB-lite"/>
    </source>
</evidence>
<keyword evidence="2" id="KW-0812">Transmembrane</keyword>
<dbReference type="AlphaFoldDB" id="A0A1V2H0G0"/>
<sequence>MSLTAAIPLLGPRGAKARRRLGWAAAISLALHLAIGLALLLWPQPKRIAEPFGREGVAVVFEPSSDGPPLPQTQEPVGAPPTAGSLSPLETPDPTAPPLPSVLSLIPIRRCRRTYAG</sequence>
<evidence type="ECO:0000256" key="2">
    <source>
        <dbReference type="SAM" id="Phobius"/>
    </source>
</evidence>
<keyword evidence="2" id="KW-0472">Membrane</keyword>
<accession>A0A1V2H0G0</accession>
<organism evidence="3 4">
    <name type="scientific">Teichococcus deserti</name>
    <dbReference type="NCBI Taxonomy" id="1817963"/>
    <lineage>
        <taxon>Bacteria</taxon>
        <taxon>Pseudomonadati</taxon>
        <taxon>Pseudomonadota</taxon>
        <taxon>Alphaproteobacteria</taxon>
        <taxon>Acetobacterales</taxon>
        <taxon>Roseomonadaceae</taxon>
        <taxon>Roseomonas</taxon>
    </lineage>
</organism>
<evidence type="ECO:0000313" key="4">
    <source>
        <dbReference type="Proteomes" id="UP000188879"/>
    </source>
</evidence>
<protein>
    <submittedName>
        <fullName evidence="3">Uncharacterized protein</fullName>
    </submittedName>
</protein>
<gene>
    <name evidence="3" type="ORF">BKE38_15165</name>
</gene>
<reference evidence="3 4" key="1">
    <citation type="submission" date="2016-10" db="EMBL/GenBank/DDBJ databases">
        <title>Draft Genome sequence of Roseomonas sp. strain M3.</title>
        <authorList>
            <person name="Subhash Y."/>
            <person name="Lee S."/>
        </authorList>
    </citation>
    <scope>NUCLEOTIDE SEQUENCE [LARGE SCALE GENOMIC DNA]</scope>
    <source>
        <strain evidence="3 4">M3</strain>
    </source>
</reference>